<dbReference type="EMBL" id="VUOA01000008">
    <property type="protein sequence ID" value="KAA2241263.1"/>
    <property type="molecule type" value="Genomic_DNA"/>
</dbReference>
<dbReference type="PANTHER" id="PTHR42110:SF1">
    <property type="entry name" value="L-ASPARAGINASE, PUTATIVE (AFU_ORTHOLOGUE AFUA_3G11890)-RELATED"/>
    <property type="match status" value="1"/>
</dbReference>
<dbReference type="RefSeq" id="WP_149815844.1">
    <property type="nucleotide sequence ID" value="NZ_VUOA01000008.1"/>
</dbReference>
<protein>
    <submittedName>
        <fullName evidence="1">Asparaginase</fullName>
    </submittedName>
</protein>
<comment type="caution">
    <text evidence="1">The sequence shown here is derived from an EMBL/GenBank/DDBJ whole genome shotgun (WGS) entry which is preliminary data.</text>
</comment>
<reference evidence="1 2" key="1">
    <citation type="submission" date="2019-09" db="EMBL/GenBank/DDBJ databases">
        <title>Salinarimonas rosea gen. nov., sp. nov., a new member of the a-2 subgroup of the Proteobacteria.</title>
        <authorList>
            <person name="Liu J."/>
        </authorList>
    </citation>
    <scope>NUCLEOTIDE SEQUENCE [LARGE SCALE GENOMIC DNA]</scope>
    <source>
        <strain evidence="1 2">BN140002</strain>
    </source>
</reference>
<dbReference type="InterPro" id="IPR010349">
    <property type="entry name" value="Asparaginase_II"/>
</dbReference>
<evidence type="ECO:0000313" key="2">
    <source>
        <dbReference type="Proteomes" id="UP000323142"/>
    </source>
</evidence>
<dbReference type="Proteomes" id="UP000323142">
    <property type="component" value="Unassembled WGS sequence"/>
</dbReference>
<name>A0A5B2VNM0_9HYPH</name>
<dbReference type="PANTHER" id="PTHR42110">
    <property type="entry name" value="L-ASPARAGINASE, PUTATIVE (AFU_ORTHOLOGUE AFUA_3G11890)-RELATED"/>
    <property type="match status" value="1"/>
</dbReference>
<evidence type="ECO:0000313" key="1">
    <source>
        <dbReference type="EMBL" id="KAA2241263.1"/>
    </source>
</evidence>
<dbReference type="AlphaFoldDB" id="A0A5B2VNM0"/>
<dbReference type="OrthoDB" id="9780674at2"/>
<keyword evidence="2" id="KW-1185">Reference proteome</keyword>
<gene>
    <name evidence="1" type="ORF">F0L46_04525</name>
</gene>
<proteinExistence type="predicted"/>
<dbReference type="Pfam" id="PF06089">
    <property type="entry name" value="Asparaginase_II"/>
    <property type="match status" value="1"/>
</dbReference>
<organism evidence="1 2">
    <name type="scientific">Salinarimonas soli</name>
    <dbReference type="NCBI Taxonomy" id="1638099"/>
    <lineage>
        <taxon>Bacteria</taxon>
        <taxon>Pseudomonadati</taxon>
        <taxon>Pseudomonadota</taxon>
        <taxon>Alphaproteobacteria</taxon>
        <taxon>Hyphomicrobiales</taxon>
        <taxon>Salinarimonadaceae</taxon>
        <taxon>Salinarimonas</taxon>
    </lineage>
</organism>
<sequence>MDNPVLVEVTRGPLVESRHRGAVSVVDADGGVLMSLGDVDLPVFPRSAVKALQILPMVHSGAAERLGLTDAEIALAVSSHFGEPAHVATARAMLEKARCDVGCLECGAHWPMDPAAARALAAAGGTPSALHNNCSGKHAGFLCLACDLGEDPKGYVRADHRVQGIVRASLEDLTGASHTPDVQAVDGCSIPTYAVPLPSLAYGFAKFGTGVGLSPDCKRAAARIRRAAAAHPFMVAGTGHFDTVLMEALAERAFVKTGAEGVYCAALPGSGLGIALKCDDGASRAAQAVLAALILRFLELDGPERATVEALARPRLTNWNGIEVGEIRTTDALVTPL</sequence>
<accession>A0A5B2VNM0</accession>
<reference evidence="1 2" key="2">
    <citation type="submission" date="2019-09" db="EMBL/GenBank/DDBJ databases">
        <authorList>
            <person name="Jin C."/>
        </authorList>
    </citation>
    <scope>NUCLEOTIDE SEQUENCE [LARGE SCALE GENOMIC DNA]</scope>
    <source>
        <strain evidence="1 2">BN140002</strain>
    </source>
</reference>